<organism evidence="1">
    <name type="scientific">marine metagenome</name>
    <dbReference type="NCBI Taxonomy" id="408172"/>
    <lineage>
        <taxon>unclassified sequences</taxon>
        <taxon>metagenomes</taxon>
        <taxon>ecological metagenomes</taxon>
    </lineage>
</organism>
<sequence>MMLMPDMIEDSCSEINFKKRDSDFAG</sequence>
<dbReference type="EMBL" id="UINC01091275">
    <property type="protein sequence ID" value="SVC43914.1"/>
    <property type="molecule type" value="Genomic_DNA"/>
</dbReference>
<gene>
    <name evidence="1" type="ORF">METZ01_LOCUS296768</name>
</gene>
<dbReference type="AlphaFoldDB" id="A0A382M4E3"/>
<protein>
    <submittedName>
        <fullName evidence="1">Uncharacterized protein</fullName>
    </submittedName>
</protein>
<accession>A0A382M4E3</accession>
<reference evidence="1" key="1">
    <citation type="submission" date="2018-05" db="EMBL/GenBank/DDBJ databases">
        <authorList>
            <person name="Lanie J.A."/>
            <person name="Ng W.-L."/>
            <person name="Kazmierczak K.M."/>
            <person name="Andrzejewski T.M."/>
            <person name="Davidsen T.M."/>
            <person name="Wayne K.J."/>
            <person name="Tettelin H."/>
            <person name="Glass J.I."/>
            <person name="Rusch D."/>
            <person name="Podicherti R."/>
            <person name="Tsui H.-C.T."/>
            <person name="Winkler M.E."/>
        </authorList>
    </citation>
    <scope>NUCLEOTIDE SEQUENCE</scope>
</reference>
<evidence type="ECO:0000313" key="1">
    <source>
        <dbReference type="EMBL" id="SVC43914.1"/>
    </source>
</evidence>
<feature type="non-terminal residue" evidence="1">
    <location>
        <position position="26"/>
    </location>
</feature>
<proteinExistence type="predicted"/>
<name>A0A382M4E3_9ZZZZ</name>